<dbReference type="EMBL" id="JACRAF010000039">
    <property type="protein sequence ID" value="MBI4922905.1"/>
    <property type="molecule type" value="Genomic_DNA"/>
</dbReference>
<name>A0A933L4K1_9HYPH</name>
<organism evidence="6 7">
    <name type="scientific">Devosia nanyangense</name>
    <dbReference type="NCBI Taxonomy" id="1228055"/>
    <lineage>
        <taxon>Bacteria</taxon>
        <taxon>Pseudomonadati</taxon>
        <taxon>Pseudomonadota</taxon>
        <taxon>Alphaproteobacteria</taxon>
        <taxon>Hyphomicrobiales</taxon>
        <taxon>Devosiaceae</taxon>
        <taxon>Devosia</taxon>
    </lineage>
</organism>
<feature type="transmembrane region" description="Helical" evidence="5">
    <location>
        <begin position="74"/>
        <end position="95"/>
    </location>
</feature>
<sequence>MDILGTLNFWLWAAQVLLALLFGFAGIMKTFRPIPDLAKMLVWPGDLPVWVTRFIGIAEGAGALGLILPLASGILAWLTPLAAIGLAIIQALAIGFHAQRGETAKSLPINLVLLALAVFVAWGRWSLFG</sequence>
<evidence type="ECO:0000256" key="5">
    <source>
        <dbReference type="SAM" id="Phobius"/>
    </source>
</evidence>
<evidence type="ECO:0000313" key="6">
    <source>
        <dbReference type="EMBL" id="MBI4922905.1"/>
    </source>
</evidence>
<dbReference type="Pfam" id="PF13564">
    <property type="entry name" value="DoxX_2"/>
    <property type="match status" value="1"/>
</dbReference>
<evidence type="ECO:0000256" key="4">
    <source>
        <dbReference type="ARBA" id="ARBA00023136"/>
    </source>
</evidence>
<feature type="transmembrane region" description="Helical" evidence="5">
    <location>
        <begin position="6"/>
        <end position="27"/>
    </location>
</feature>
<comment type="caution">
    <text evidence="6">The sequence shown here is derived from an EMBL/GenBank/DDBJ whole genome shotgun (WGS) entry which is preliminary data.</text>
</comment>
<dbReference type="InterPro" id="IPR032808">
    <property type="entry name" value="DoxX"/>
</dbReference>
<proteinExistence type="predicted"/>
<protein>
    <submittedName>
        <fullName evidence="6">DoxX family protein</fullName>
    </submittedName>
</protein>
<reference evidence="6" key="1">
    <citation type="submission" date="2020-07" db="EMBL/GenBank/DDBJ databases">
        <title>Huge and variable diversity of episymbiotic CPR bacteria and DPANN archaea in groundwater ecosystems.</title>
        <authorList>
            <person name="He C.Y."/>
            <person name="Keren R."/>
            <person name="Whittaker M."/>
            <person name="Farag I.F."/>
            <person name="Doudna J."/>
            <person name="Cate J.H.D."/>
            <person name="Banfield J.F."/>
        </authorList>
    </citation>
    <scope>NUCLEOTIDE SEQUENCE</scope>
    <source>
        <strain evidence="6">NC_groundwater_1586_Pr3_B-0.1um_66_15</strain>
    </source>
</reference>
<feature type="transmembrane region" description="Helical" evidence="5">
    <location>
        <begin position="107"/>
        <end position="125"/>
    </location>
</feature>
<keyword evidence="3 5" id="KW-1133">Transmembrane helix</keyword>
<feature type="transmembrane region" description="Helical" evidence="5">
    <location>
        <begin position="47"/>
        <end position="68"/>
    </location>
</feature>
<dbReference type="AlphaFoldDB" id="A0A933L4K1"/>
<keyword evidence="2 5" id="KW-0812">Transmembrane</keyword>
<evidence type="ECO:0000256" key="2">
    <source>
        <dbReference type="ARBA" id="ARBA00022692"/>
    </source>
</evidence>
<comment type="subcellular location">
    <subcellularLocation>
        <location evidence="1">Membrane</location>
        <topology evidence="1">Multi-pass membrane protein</topology>
    </subcellularLocation>
</comment>
<gene>
    <name evidence="6" type="ORF">HY834_14250</name>
</gene>
<accession>A0A933L4K1</accession>
<evidence type="ECO:0000313" key="7">
    <source>
        <dbReference type="Proteomes" id="UP000782610"/>
    </source>
</evidence>
<evidence type="ECO:0000256" key="1">
    <source>
        <dbReference type="ARBA" id="ARBA00004141"/>
    </source>
</evidence>
<keyword evidence="4 5" id="KW-0472">Membrane</keyword>
<dbReference type="GO" id="GO:0016020">
    <property type="term" value="C:membrane"/>
    <property type="evidence" value="ECO:0007669"/>
    <property type="project" value="UniProtKB-SubCell"/>
</dbReference>
<dbReference type="Proteomes" id="UP000782610">
    <property type="component" value="Unassembled WGS sequence"/>
</dbReference>
<evidence type="ECO:0000256" key="3">
    <source>
        <dbReference type="ARBA" id="ARBA00022989"/>
    </source>
</evidence>